<accession>A0A085WMM0</accession>
<sequence length="481" mass="53682">MSEQDVLIDRLAGLVERRLGLVPALETRQELATLLADLAPRRRWDDYLDQLETAGPSDPELRALAERLTVGETYFFRHQVQLEALVERVLPWVQREGRPARVLSAGCSTGEEPYSLAILGRESPRVDAERLFITGMDLNPRAIARARWAHYAPWALRSTPEFLRERWFFSLPDGGFALRPDLRDSVVFEERNLLEDSPFWMPGSFDVILCRNVLIYFSPETARRVIARLEQALTPGGFLFLGPSENLRGLSESFEIQQAGDAFYFQRGRATRATPRPGTLTPVATPAPRATPAPFSMPTPLGGSLPRPKDTAATPEGTARAWRLFEEERYADARSWLEGLPESEREQPVMQLLRAALHLQAGRFQEAERLSEVLVERGVQGAGANYLLGLCREQAGDGPSARARYERAVHLEPTFALGHLRLGMLARRDGTPLTARVALRLALTLLAHEQPVHLALFGGGFGRHGLMQVCQRELLACSEGP</sequence>
<dbReference type="Gene3D" id="3.40.50.150">
    <property type="entry name" value="Vaccinia Virus protein VP39"/>
    <property type="match status" value="1"/>
</dbReference>
<dbReference type="CDD" id="cd02440">
    <property type="entry name" value="AdoMet_MTases"/>
    <property type="match status" value="1"/>
</dbReference>
<dbReference type="STRING" id="394096.DB31_6835"/>
<dbReference type="OrthoDB" id="9786165at2"/>
<dbReference type="SMART" id="SM00138">
    <property type="entry name" value="MeTrc"/>
    <property type="match status" value="1"/>
</dbReference>
<evidence type="ECO:0000313" key="6">
    <source>
        <dbReference type="EMBL" id="KFE68933.1"/>
    </source>
</evidence>
<dbReference type="InterPro" id="IPR000780">
    <property type="entry name" value="CheR_MeTrfase"/>
</dbReference>
<dbReference type="AlphaFoldDB" id="A0A085WMM0"/>
<evidence type="ECO:0000256" key="1">
    <source>
        <dbReference type="ARBA" id="ARBA00022603"/>
    </source>
</evidence>
<dbReference type="InterPro" id="IPR011990">
    <property type="entry name" value="TPR-like_helical_dom_sf"/>
</dbReference>
<dbReference type="InterPro" id="IPR029063">
    <property type="entry name" value="SAM-dependent_MTases_sf"/>
</dbReference>
<keyword evidence="2 6" id="KW-0808">Transferase</keyword>
<keyword evidence="1 6" id="KW-0489">Methyltransferase</keyword>
<name>A0A085WMM0_9BACT</name>
<dbReference type="PANTHER" id="PTHR24422:SF19">
    <property type="entry name" value="CHEMOTAXIS PROTEIN METHYLTRANSFERASE"/>
    <property type="match status" value="1"/>
</dbReference>
<keyword evidence="3" id="KW-0949">S-adenosyl-L-methionine</keyword>
<keyword evidence="7" id="KW-1185">Reference proteome</keyword>
<comment type="caution">
    <text evidence="6">The sequence shown here is derived from an EMBL/GenBank/DDBJ whole genome shotgun (WGS) entry which is preliminary data.</text>
</comment>
<dbReference type="InterPro" id="IPR022642">
    <property type="entry name" value="CheR_C"/>
</dbReference>
<gene>
    <name evidence="6" type="ORF">DB31_6835</name>
</gene>
<dbReference type="Pfam" id="PF01739">
    <property type="entry name" value="CheR"/>
    <property type="match status" value="1"/>
</dbReference>
<dbReference type="GO" id="GO:0008757">
    <property type="term" value="F:S-adenosylmethionine-dependent methyltransferase activity"/>
    <property type="evidence" value="ECO:0007669"/>
    <property type="project" value="InterPro"/>
</dbReference>
<protein>
    <submittedName>
        <fullName evidence="6">Chemotaxis protein methyltransferase CheR</fullName>
    </submittedName>
</protein>
<feature type="compositionally biased region" description="Low complexity" evidence="4">
    <location>
        <begin position="279"/>
        <end position="288"/>
    </location>
</feature>
<evidence type="ECO:0000256" key="2">
    <source>
        <dbReference type="ARBA" id="ARBA00022679"/>
    </source>
</evidence>
<dbReference type="PANTHER" id="PTHR24422">
    <property type="entry name" value="CHEMOTAXIS PROTEIN METHYLTRANSFERASE"/>
    <property type="match status" value="1"/>
</dbReference>
<evidence type="ECO:0000259" key="5">
    <source>
        <dbReference type="PROSITE" id="PS50123"/>
    </source>
</evidence>
<organism evidence="6 7">
    <name type="scientific">Hyalangium minutum</name>
    <dbReference type="NCBI Taxonomy" id="394096"/>
    <lineage>
        <taxon>Bacteria</taxon>
        <taxon>Pseudomonadati</taxon>
        <taxon>Myxococcota</taxon>
        <taxon>Myxococcia</taxon>
        <taxon>Myxococcales</taxon>
        <taxon>Cystobacterineae</taxon>
        <taxon>Archangiaceae</taxon>
        <taxon>Hyalangium</taxon>
    </lineage>
</organism>
<dbReference type="RefSeq" id="WP_044187539.1">
    <property type="nucleotide sequence ID" value="NZ_JMCB01000005.1"/>
</dbReference>
<feature type="region of interest" description="Disordered" evidence="4">
    <location>
        <begin position="271"/>
        <end position="316"/>
    </location>
</feature>
<proteinExistence type="predicted"/>
<dbReference type="EMBL" id="JMCB01000005">
    <property type="protein sequence ID" value="KFE68933.1"/>
    <property type="molecule type" value="Genomic_DNA"/>
</dbReference>
<dbReference type="Gene3D" id="1.25.40.10">
    <property type="entry name" value="Tetratricopeptide repeat domain"/>
    <property type="match status" value="1"/>
</dbReference>
<evidence type="ECO:0000256" key="3">
    <source>
        <dbReference type="ARBA" id="ARBA00022691"/>
    </source>
</evidence>
<evidence type="ECO:0000313" key="7">
    <source>
        <dbReference type="Proteomes" id="UP000028725"/>
    </source>
</evidence>
<dbReference type="PRINTS" id="PR00996">
    <property type="entry name" value="CHERMTFRASE"/>
</dbReference>
<dbReference type="SUPFAM" id="SSF53335">
    <property type="entry name" value="S-adenosyl-L-methionine-dependent methyltransferases"/>
    <property type="match status" value="1"/>
</dbReference>
<dbReference type="Proteomes" id="UP000028725">
    <property type="component" value="Unassembled WGS sequence"/>
</dbReference>
<dbReference type="PROSITE" id="PS50123">
    <property type="entry name" value="CHER"/>
    <property type="match status" value="1"/>
</dbReference>
<dbReference type="InterPro" id="IPR050903">
    <property type="entry name" value="Bact_Chemotaxis_MeTrfase"/>
</dbReference>
<feature type="domain" description="CheR-type methyltransferase" evidence="5">
    <location>
        <begin position="1"/>
        <end position="269"/>
    </location>
</feature>
<dbReference type="PATRIC" id="fig|394096.3.peg.2879"/>
<dbReference type="SUPFAM" id="SSF48452">
    <property type="entry name" value="TPR-like"/>
    <property type="match status" value="1"/>
</dbReference>
<dbReference type="GO" id="GO:0032259">
    <property type="term" value="P:methylation"/>
    <property type="evidence" value="ECO:0007669"/>
    <property type="project" value="UniProtKB-KW"/>
</dbReference>
<evidence type="ECO:0000256" key="4">
    <source>
        <dbReference type="SAM" id="MobiDB-lite"/>
    </source>
</evidence>
<reference evidence="6 7" key="1">
    <citation type="submission" date="2014-04" db="EMBL/GenBank/DDBJ databases">
        <title>Genome assembly of Hyalangium minutum DSM 14724.</title>
        <authorList>
            <person name="Sharma G."/>
            <person name="Subramanian S."/>
        </authorList>
    </citation>
    <scope>NUCLEOTIDE SEQUENCE [LARGE SCALE GENOMIC DNA]</scope>
    <source>
        <strain evidence="6 7">DSM 14724</strain>
    </source>
</reference>